<keyword evidence="3" id="KW-0238">DNA-binding</keyword>
<keyword evidence="5" id="KW-0539">Nucleus</keyword>
<keyword evidence="2" id="KW-0805">Transcription regulation</keyword>
<evidence type="ECO:0000256" key="3">
    <source>
        <dbReference type="ARBA" id="ARBA00023125"/>
    </source>
</evidence>
<dbReference type="GO" id="GO:0000981">
    <property type="term" value="F:DNA-binding transcription factor activity, RNA polymerase II-specific"/>
    <property type="evidence" value="ECO:0007669"/>
    <property type="project" value="InterPro"/>
</dbReference>
<feature type="compositionally biased region" description="Polar residues" evidence="6">
    <location>
        <begin position="131"/>
        <end position="143"/>
    </location>
</feature>
<feature type="compositionally biased region" description="Basic and acidic residues" evidence="6">
    <location>
        <begin position="1"/>
        <end position="10"/>
    </location>
</feature>
<feature type="region of interest" description="Disordered" evidence="6">
    <location>
        <begin position="65"/>
        <end position="87"/>
    </location>
</feature>
<evidence type="ECO:0000256" key="1">
    <source>
        <dbReference type="ARBA" id="ARBA00004123"/>
    </source>
</evidence>
<dbReference type="GO" id="GO:0005634">
    <property type="term" value="C:nucleus"/>
    <property type="evidence" value="ECO:0007669"/>
    <property type="project" value="UniProtKB-SubCell"/>
</dbReference>
<dbReference type="AlphaFoldDB" id="S3CD61"/>
<feature type="region of interest" description="Disordered" evidence="6">
    <location>
        <begin position="167"/>
        <end position="228"/>
    </location>
</feature>
<evidence type="ECO:0000256" key="5">
    <source>
        <dbReference type="ARBA" id="ARBA00023242"/>
    </source>
</evidence>
<dbReference type="Gene3D" id="4.10.240.10">
    <property type="entry name" value="Zn(2)-C6 fungal-type DNA-binding domain"/>
    <property type="match status" value="1"/>
</dbReference>
<dbReference type="Proteomes" id="UP000016923">
    <property type="component" value="Unassembled WGS sequence"/>
</dbReference>
<proteinExistence type="predicted"/>
<keyword evidence="4" id="KW-0804">Transcription</keyword>
<dbReference type="PANTHER" id="PTHR31845:SF32">
    <property type="entry name" value="MISCELLANEOUS ZN(II)2CYS6 TRANSCRIPTION FACTOR (EUROFUNG)-RELATED"/>
    <property type="match status" value="1"/>
</dbReference>
<feature type="compositionally biased region" description="Low complexity" evidence="6">
    <location>
        <begin position="169"/>
        <end position="191"/>
    </location>
</feature>
<dbReference type="InterPro" id="IPR051089">
    <property type="entry name" value="prtT"/>
</dbReference>
<evidence type="ECO:0000256" key="4">
    <source>
        <dbReference type="ARBA" id="ARBA00023163"/>
    </source>
</evidence>
<dbReference type="OrthoDB" id="1600564at2759"/>
<dbReference type="VEuPathDB" id="FungiDB:F503_04723"/>
<dbReference type="PANTHER" id="PTHR31845">
    <property type="entry name" value="FINGER DOMAIN PROTEIN, PUTATIVE-RELATED"/>
    <property type="match status" value="1"/>
</dbReference>
<feature type="region of interest" description="Disordered" evidence="6">
    <location>
        <begin position="125"/>
        <end position="153"/>
    </location>
</feature>
<dbReference type="GO" id="GO:0008270">
    <property type="term" value="F:zinc ion binding"/>
    <property type="evidence" value="ECO:0007669"/>
    <property type="project" value="InterPro"/>
</dbReference>
<organism evidence="8 9">
    <name type="scientific">Ophiostoma piceae (strain UAMH 11346)</name>
    <name type="common">Sap stain fungus</name>
    <dbReference type="NCBI Taxonomy" id="1262450"/>
    <lineage>
        <taxon>Eukaryota</taxon>
        <taxon>Fungi</taxon>
        <taxon>Dikarya</taxon>
        <taxon>Ascomycota</taxon>
        <taxon>Pezizomycotina</taxon>
        <taxon>Sordariomycetes</taxon>
        <taxon>Sordariomycetidae</taxon>
        <taxon>Ophiostomatales</taxon>
        <taxon>Ophiostomataceae</taxon>
        <taxon>Ophiostoma</taxon>
    </lineage>
</organism>
<evidence type="ECO:0000259" key="7">
    <source>
        <dbReference type="PROSITE" id="PS00463"/>
    </source>
</evidence>
<feature type="region of interest" description="Disordered" evidence="6">
    <location>
        <begin position="645"/>
        <end position="664"/>
    </location>
</feature>
<protein>
    <submittedName>
        <fullName evidence="8">Zn 2cys6 transcription factor</fullName>
    </submittedName>
</protein>
<dbReference type="GO" id="GO:0000976">
    <property type="term" value="F:transcription cis-regulatory region binding"/>
    <property type="evidence" value="ECO:0007669"/>
    <property type="project" value="TreeGrafter"/>
</dbReference>
<reference evidence="8 9" key="1">
    <citation type="journal article" date="2013" name="BMC Genomics">
        <title>The genome and transcriptome of the pine saprophyte Ophiostoma piceae, and a comparison with the bark beetle-associated pine pathogen Grosmannia clavigera.</title>
        <authorList>
            <person name="Haridas S."/>
            <person name="Wang Y."/>
            <person name="Lim L."/>
            <person name="Massoumi Alamouti S."/>
            <person name="Jackman S."/>
            <person name="Docking R."/>
            <person name="Robertson G."/>
            <person name="Birol I."/>
            <person name="Bohlmann J."/>
            <person name="Breuil C."/>
        </authorList>
    </citation>
    <scope>NUCLEOTIDE SEQUENCE [LARGE SCALE GENOMIC DNA]</scope>
    <source>
        <strain evidence="8 9">UAMH 11346</strain>
    </source>
</reference>
<gene>
    <name evidence="8" type="ORF">F503_04723</name>
</gene>
<name>S3CD61_OPHP1</name>
<feature type="compositionally biased region" description="Polar residues" evidence="6">
    <location>
        <begin position="196"/>
        <end position="208"/>
    </location>
</feature>
<evidence type="ECO:0000313" key="8">
    <source>
        <dbReference type="EMBL" id="EPE04208.1"/>
    </source>
</evidence>
<dbReference type="eggNOG" id="ENOG502SD7F">
    <property type="taxonomic scope" value="Eukaryota"/>
</dbReference>
<dbReference type="InterPro" id="IPR036864">
    <property type="entry name" value="Zn2-C6_fun-type_DNA-bd_sf"/>
</dbReference>
<evidence type="ECO:0000256" key="2">
    <source>
        <dbReference type="ARBA" id="ARBA00023015"/>
    </source>
</evidence>
<dbReference type="PROSITE" id="PS00463">
    <property type="entry name" value="ZN2_CY6_FUNGAL_1"/>
    <property type="match status" value="1"/>
</dbReference>
<sequence>MSHLLGDDRPPPAGATLEASASRRTNKACINCARIKCKCILRSDGADGCERCHRLGKSCEPVAAVATRTRRRPRSSANSGRTKSRSARLEAKLNDLVDLLKTSGTVGPIDALGVLQGVPSLSLRPAGQGHGTLSDNVNPETGNGSIGAGTGPDVTVLGNNASASGYCPQGTQGSSSSAVTGSSGTVSASATPYVATRSSATEESTNPVSAAEPTITSEHDEDDDDTLPHEDEMCLRRFRDDMLPLTPYMYIPPEMPARLFRHQYPFVWRCIKAAASSQPQQCIRAAAVTRRAIIDEVVEGGQRTLDHLLGMLTFVTWVNLSAKDRLHRNFSSLVAQMAVTVAWDLGLPVPPLLEPSTRARRFVPVVPVPGIPATLLKANRTMEERRAVLGVYLVTTVTAHMFRSADGLRWSPYLDYCLSFVAENSTVAQDATLVRHVKMQLLINHVRYSSSIDQNINATCSTKDKKKSTPSIPPIVSAAYTDSLRSQLDEIAGVVGGGCLFFDNFATHCLYHFSVLTIHETALARPNATACMPPEERAHHPYEPYQPSWLVPNINVSRVEIYKRCLTSVKAWLDRFLAWPLPLYMCLPCSTFFQLFYVLVCLQKLSVIQDPGWDNDAVRSAVDLFPTIDRIIDMCHQLRAQHNPHCVDSSDRSGQPDSADSSDEYDPLLISIRKFTMLKNIWLKEATTRDQERDKEHVSAGAEAPSVVTSGVGIGQDMTSDAGSRADAGAGAAGLAGPNSNMGVGLGLHASLGYGPSTNMSTSTADTSAHLGNIAGYGVGDDDTAAGQDPSEYALLSNSALSPNLFTSYSADAFNYFNAIPDLMSDTFWF</sequence>
<accession>S3CD61</accession>
<feature type="domain" description="Zn(2)-C6 fungal-type" evidence="7">
    <location>
        <begin position="28"/>
        <end position="59"/>
    </location>
</feature>
<dbReference type="HOGENOM" id="CLU_341647_0_0_1"/>
<dbReference type="EMBL" id="KE148162">
    <property type="protein sequence ID" value="EPE04208.1"/>
    <property type="molecule type" value="Genomic_DNA"/>
</dbReference>
<keyword evidence="9" id="KW-1185">Reference proteome</keyword>
<feature type="region of interest" description="Disordered" evidence="6">
    <location>
        <begin position="1"/>
        <end position="20"/>
    </location>
</feature>
<comment type="subcellular location">
    <subcellularLocation>
        <location evidence="1">Nucleus</location>
    </subcellularLocation>
</comment>
<dbReference type="STRING" id="1262450.S3CD61"/>
<dbReference type="InterPro" id="IPR001138">
    <property type="entry name" value="Zn2Cys6_DnaBD"/>
</dbReference>
<dbReference type="SUPFAM" id="SSF57701">
    <property type="entry name" value="Zn2/Cys6 DNA-binding domain"/>
    <property type="match status" value="1"/>
</dbReference>
<evidence type="ECO:0000313" key="9">
    <source>
        <dbReference type="Proteomes" id="UP000016923"/>
    </source>
</evidence>
<evidence type="ECO:0000256" key="6">
    <source>
        <dbReference type="SAM" id="MobiDB-lite"/>
    </source>
</evidence>